<accession>M7NYF6</accession>
<dbReference type="PATRIC" id="fig|1286106.3.peg.2263"/>
<dbReference type="EMBL" id="APHR01000064">
    <property type="protein sequence ID" value="EMR12241.1"/>
    <property type="molecule type" value="Genomic_DNA"/>
</dbReference>
<evidence type="ECO:0000313" key="3">
    <source>
        <dbReference type="EMBL" id="EMR12241.1"/>
    </source>
</evidence>
<dbReference type="AlphaFoldDB" id="M7NYF6"/>
<reference evidence="3 4" key="1">
    <citation type="journal article" date="2013" name="Genome Announc.">
        <title>Draft Genome Sequence of Methylophaga lonarensis MPLT, a Haloalkaliphilic (Non-Methane-Utilizing) Methylotroph.</title>
        <authorList>
            <person name="Shetty S.A."/>
            <person name="Marathe N.P."/>
            <person name="Munot H."/>
            <person name="Antony C.P."/>
            <person name="Dhotre D.P."/>
            <person name="Murrell J.C."/>
            <person name="Shouche Y.S."/>
        </authorList>
    </citation>
    <scope>NUCLEOTIDE SEQUENCE [LARGE SCALE GENOMIC DNA]</scope>
    <source>
        <strain evidence="3 4">MPL</strain>
    </source>
</reference>
<evidence type="ECO:0000256" key="2">
    <source>
        <dbReference type="SAM" id="SignalP"/>
    </source>
</evidence>
<keyword evidence="2" id="KW-0732">Signal</keyword>
<comment type="caution">
    <text evidence="3">The sequence shown here is derived from an EMBL/GenBank/DDBJ whole genome shotgun (WGS) entry which is preliminary data.</text>
</comment>
<protein>
    <submittedName>
        <fullName evidence="3">Uncharacterized protein</fullName>
    </submittedName>
</protein>
<organism evidence="3 4">
    <name type="scientific">Methylophaga lonarensis MPL</name>
    <dbReference type="NCBI Taxonomy" id="1286106"/>
    <lineage>
        <taxon>Bacteria</taxon>
        <taxon>Pseudomonadati</taxon>
        <taxon>Pseudomonadota</taxon>
        <taxon>Gammaproteobacteria</taxon>
        <taxon>Thiotrichales</taxon>
        <taxon>Piscirickettsiaceae</taxon>
        <taxon>Methylophaga</taxon>
    </lineage>
</organism>
<keyword evidence="1" id="KW-0812">Transmembrane</keyword>
<keyword evidence="1" id="KW-0472">Membrane</keyword>
<name>M7NYF6_9GAMM</name>
<feature type="signal peptide" evidence="2">
    <location>
        <begin position="1"/>
        <end position="25"/>
    </location>
</feature>
<keyword evidence="4" id="KW-1185">Reference proteome</keyword>
<evidence type="ECO:0000256" key="1">
    <source>
        <dbReference type="SAM" id="Phobius"/>
    </source>
</evidence>
<dbReference type="Proteomes" id="UP000012019">
    <property type="component" value="Unassembled WGS sequence"/>
</dbReference>
<gene>
    <name evidence="3" type="ORF">MPL1_11318</name>
</gene>
<sequence length="519" mass="58598">MTRSSSSIITLLCLLMTTLPQTVSADWLGLTPSEQLHICTSVMEDCPVVPAAAWYFQDEIIALATVPVDQNSAVRPDWLTSVPEIPLKPTPIWLASSLQLKNVRLIADGAQLRLSTGKRIPLTLTEQIPANQAFWNQDTTEFFNKRSLNIRGEADGKGGFIARTVWPNDFRLNLSQPLKSLERGESVEQLVRDADQTHQSRLIWQRSAGFRSSTPEAVIGLMLNGAQGDDDEAMAGHFAVVTGRFMADGSYRHWLVNNFYNLDSYNEKAIIAAPTPMDNYLADLNSGQNYYRPSYMLVAVMSDSRLAEAYQFSVNEVFNHFYQHDFVYNHAAFNCAGVSMDIFRALGWSIPMRGREGRLKAVAAYFLALTSERSLTEARKAYDYMMTERTRLYPAQAFDSAARDLLAILTDPENRQLSTFELQLVNDIEQLWFVSIPQIPSSRAAGSAPAYDIWEYIERTPDNRNDWQTVESPPRAFPEHLKQRQPVNASSGFMPPASVVLIVLMLLILSVLLYRRYRK</sequence>
<feature type="transmembrane region" description="Helical" evidence="1">
    <location>
        <begin position="493"/>
        <end position="514"/>
    </location>
</feature>
<proteinExistence type="predicted"/>
<evidence type="ECO:0000313" key="4">
    <source>
        <dbReference type="Proteomes" id="UP000012019"/>
    </source>
</evidence>
<feature type="chain" id="PRO_5004082374" evidence="2">
    <location>
        <begin position="26"/>
        <end position="519"/>
    </location>
</feature>
<dbReference type="OrthoDB" id="8553502at2"/>
<dbReference type="eggNOG" id="ENOG5033KC5">
    <property type="taxonomic scope" value="Bacteria"/>
</dbReference>
<dbReference type="RefSeq" id="WP_009727218.1">
    <property type="nucleotide sequence ID" value="NZ_APHR01000064.1"/>
</dbReference>
<keyword evidence="1" id="KW-1133">Transmembrane helix</keyword>